<keyword evidence="2" id="KW-1185">Reference proteome</keyword>
<evidence type="ECO:0000313" key="1">
    <source>
        <dbReference type="EMBL" id="KAK9013591.1"/>
    </source>
</evidence>
<dbReference type="Proteomes" id="UP001396334">
    <property type="component" value="Unassembled WGS sequence"/>
</dbReference>
<dbReference type="EMBL" id="JBBPBN010000022">
    <property type="protein sequence ID" value="KAK9013591.1"/>
    <property type="molecule type" value="Genomic_DNA"/>
</dbReference>
<accession>A0ABR2RKZ7</accession>
<proteinExistence type="predicted"/>
<reference evidence="1 2" key="1">
    <citation type="journal article" date="2024" name="G3 (Bethesda)">
        <title>Genome assembly of Hibiscus sabdariffa L. provides insights into metabolisms of medicinal natural products.</title>
        <authorList>
            <person name="Kim T."/>
        </authorList>
    </citation>
    <scope>NUCLEOTIDE SEQUENCE [LARGE SCALE GENOMIC DNA]</scope>
    <source>
        <strain evidence="1">TK-2024</strain>
        <tissue evidence="1">Old leaves</tissue>
    </source>
</reference>
<organism evidence="1 2">
    <name type="scientific">Hibiscus sabdariffa</name>
    <name type="common">roselle</name>
    <dbReference type="NCBI Taxonomy" id="183260"/>
    <lineage>
        <taxon>Eukaryota</taxon>
        <taxon>Viridiplantae</taxon>
        <taxon>Streptophyta</taxon>
        <taxon>Embryophyta</taxon>
        <taxon>Tracheophyta</taxon>
        <taxon>Spermatophyta</taxon>
        <taxon>Magnoliopsida</taxon>
        <taxon>eudicotyledons</taxon>
        <taxon>Gunneridae</taxon>
        <taxon>Pentapetalae</taxon>
        <taxon>rosids</taxon>
        <taxon>malvids</taxon>
        <taxon>Malvales</taxon>
        <taxon>Malvaceae</taxon>
        <taxon>Malvoideae</taxon>
        <taxon>Hibiscus</taxon>
    </lineage>
</organism>
<name>A0ABR2RKZ7_9ROSI</name>
<comment type="caution">
    <text evidence="1">The sequence shown here is derived from an EMBL/GenBank/DDBJ whole genome shotgun (WGS) entry which is preliminary data.</text>
</comment>
<gene>
    <name evidence="1" type="ORF">V6N11_041593</name>
</gene>
<protein>
    <submittedName>
        <fullName evidence="1">Uncharacterized protein</fullName>
    </submittedName>
</protein>
<evidence type="ECO:0000313" key="2">
    <source>
        <dbReference type="Proteomes" id="UP001396334"/>
    </source>
</evidence>
<sequence length="83" mass="9176">MEQVKTEDKLCGESTQQPDLKALLQDDGASENVCFPATYMDYTIPTTSTKSLISNCSRFQTKKCTLLWETKVVVLVVSMAAPP</sequence>